<evidence type="ECO:0000313" key="2">
    <source>
        <dbReference type="EMBL" id="TPN84010.1"/>
    </source>
</evidence>
<dbReference type="AlphaFoldDB" id="A0A504JBQ0"/>
<accession>A0A504JBQ0</accession>
<keyword evidence="1" id="KW-0472">Membrane</keyword>
<name>A0A504JBQ0_9FLAO</name>
<keyword evidence="1" id="KW-0812">Transmembrane</keyword>
<protein>
    <recommendedName>
        <fullName evidence="4">Transglutaminase domain-containing protein</fullName>
    </recommendedName>
</protein>
<evidence type="ECO:0008006" key="4">
    <source>
        <dbReference type="Google" id="ProtNLM"/>
    </source>
</evidence>
<keyword evidence="3" id="KW-1185">Reference proteome</keyword>
<dbReference type="EMBL" id="VFWZ01000006">
    <property type="protein sequence ID" value="TPN84010.1"/>
    <property type="molecule type" value="Genomic_DNA"/>
</dbReference>
<dbReference type="RefSeq" id="WP_140595318.1">
    <property type="nucleotide sequence ID" value="NZ_VFWZ01000006.1"/>
</dbReference>
<gene>
    <name evidence="2" type="ORF">FHK87_18785</name>
</gene>
<organism evidence="2 3">
    <name type="scientific">Aquimarina algicola</name>
    <dbReference type="NCBI Taxonomy" id="2589995"/>
    <lineage>
        <taxon>Bacteria</taxon>
        <taxon>Pseudomonadati</taxon>
        <taxon>Bacteroidota</taxon>
        <taxon>Flavobacteriia</taxon>
        <taxon>Flavobacteriales</taxon>
        <taxon>Flavobacteriaceae</taxon>
        <taxon>Aquimarina</taxon>
    </lineage>
</organism>
<sequence>MKWRRGYIFLLFLVVIIICKGFIYRFFIKYDTVGTRKSYKITNQKLIETIENTYGNPKDFNIGNILTTSKKVTNTTLGFTYNKCDLDPNRLIQSKATNCIGYANFYASVCNYLIEKHGLSKEWNVNTHIAKLYFLNVNVHDYFESPFFKDHDFVVIEHIITGDKHYIDPSVSDYLGIDSVSIR</sequence>
<comment type="caution">
    <text evidence="2">The sequence shown here is derived from an EMBL/GenBank/DDBJ whole genome shotgun (WGS) entry which is preliminary data.</text>
</comment>
<reference evidence="2 3" key="1">
    <citation type="submission" date="2019-06" db="EMBL/GenBank/DDBJ databases">
        <authorList>
            <person name="Meng X."/>
        </authorList>
    </citation>
    <scope>NUCLEOTIDE SEQUENCE [LARGE SCALE GENOMIC DNA]</scope>
    <source>
        <strain evidence="2 3">M625</strain>
    </source>
</reference>
<keyword evidence="1" id="KW-1133">Transmembrane helix</keyword>
<feature type="transmembrane region" description="Helical" evidence="1">
    <location>
        <begin position="6"/>
        <end position="27"/>
    </location>
</feature>
<proteinExistence type="predicted"/>
<dbReference type="OrthoDB" id="996585at2"/>
<dbReference type="Proteomes" id="UP000315540">
    <property type="component" value="Unassembled WGS sequence"/>
</dbReference>
<evidence type="ECO:0000256" key="1">
    <source>
        <dbReference type="SAM" id="Phobius"/>
    </source>
</evidence>
<evidence type="ECO:0000313" key="3">
    <source>
        <dbReference type="Proteomes" id="UP000315540"/>
    </source>
</evidence>